<sequence>MLNPLDAVDWSSLTHAFGEADDVPGLVGQLLEDEWQDAADELTSMLVPGDEVFPATVVALPFLVEVALDPDAAGRSGALQLLGAYGESVSRGAGPDFLRGEAAAALRESSQAVLPLAADPDPEVRAAIYQAGVWLPEAAWFLRERLEGERDSLVPLVEALTRLRDFDAGDLDRLRVIGRDDAVFAAAWASLTSGHEIHGAAEHLVRLWPSCDRDDTLGRLVRAAGVRAVPVLSGLGGVAGSTVGELAWAWHDLALISRSAGEPARDALLALVERAVPADLEDLLGALIPLLPLAVDSPADDSRPADAIAGSSRAADVVAGDSPVGDSRAADCLARLVPGSPEDEAALAVALLVTGDGRWVSHARAALAAPEPPYLGIGGASVDFASALADFADDDRDGPELVALARAAIAAWPTTADTWTELLSQVPASPALVEVLLLAAPSKAAVRLLARLAFSRPAVFDVATHSAIHALPVPGGDAGAWLLITQALLDSGDPAAFSRAWRISESGPGEDELLRIWATHASPGVDAVCLDLITRTSWGMYRSRTVQVAALEILLSPVLTGAPDLPEPVWPALLGLLEVAGGALPGAVRLGNQLVTVRPELRAQWLAALHRLPDPVAVEALQALGDIVPEQALERAVAGLREAAGTRRITGTVLPATRVIRNALADRPDLRLGVTADLASLVAADERTLVPGDIRADTHLQQALTTSLLRP</sequence>
<protein>
    <recommendedName>
        <fullName evidence="3">HEAT repeat protein</fullName>
    </recommendedName>
</protein>
<reference evidence="2" key="1">
    <citation type="journal article" date="2019" name="Int. J. Syst. Evol. Microbiol.">
        <title>The Global Catalogue of Microorganisms (GCM) 10K type strain sequencing project: providing services to taxonomists for standard genome sequencing and annotation.</title>
        <authorList>
            <consortium name="The Broad Institute Genomics Platform"/>
            <consortium name="The Broad Institute Genome Sequencing Center for Infectious Disease"/>
            <person name="Wu L."/>
            <person name="Ma J."/>
        </authorList>
    </citation>
    <scope>NUCLEOTIDE SEQUENCE [LARGE SCALE GENOMIC DNA]</scope>
    <source>
        <strain evidence="2">JCM 16902</strain>
    </source>
</reference>
<keyword evidence="2" id="KW-1185">Reference proteome</keyword>
<organism evidence="1 2">
    <name type="scientific">Kineosporia mesophila</name>
    <dbReference type="NCBI Taxonomy" id="566012"/>
    <lineage>
        <taxon>Bacteria</taxon>
        <taxon>Bacillati</taxon>
        <taxon>Actinomycetota</taxon>
        <taxon>Actinomycetes</taxon>
        <taxon>Kineosporiales</taxon>
        <taxon>Kineosporiaceae</taxon>
        <taxon>Kineosporia</taxon>
    </lineage>
</organism>
<accession>A0ABP7A3F5</accession>
<comment type="caution">
    <text evidence="1">The sequence shown here is derived from an EMBL/GenBank/DDBJ whole genome shotgun (WGS) entry which is preliminary data.</text>
</comment>
<dbReference type="Proteomes" id="UP001501074">
    <property type="component" value="Unassembled WGS sequence"/>
</dbReference>
<gene>
    <name evidence="1" type="ORF">GCM10022223_46530</name>
</gene>
<proteinExistence type="predicted"/>
<dbReference type="RefSeq" id="WP_231487732.1">
    <property type="nucleotide sequence ID" value="NZ_BAAAZO010000009.1"/>
</dbReference>
<evidence type="ECO:0000313" key="2">
    <source>
        <dbReference type="Proteomes" id="UP001501074"/>
    </source>
</evidence>
<name>A0ABP7A3F5_9ACTN</name>
<evidence type="ECO:0008006" key="3">
    <source>
        <dbReference type="Google" id="ProtNLM"/>
    </source>
</evidence>
<dbReference type="EMBL" id="BAAAZO010000009">
    <property type="protein sequence ID" value="GAA3624169.1"/>
    <property type="molecule type" value="Genomic_DNA"/>
</dbReference>
<evidence type="ECO:0000313" key="1">
    <source>
        <dbReference type="EMBL" id="GAA3624169.1"/>
    </source>
</evidence>